<evidence type="ECO:0000313" key="23">
    <source>
        <dbReference type="EMBL" id="CAG9996951.1"/>
    </source>
</evidence>
<feature type="active site" description="Nucleophile" evidence="17">
    <location>
        <position position="126"/>
    </location>
</feature>
<evidence type="ECO:0000256" key="13">
    <source>
        <dbReference type="ARBA" id="ARBA00023288"/>
    </source>
</evidence>
<proteinExistence type="inferred from homology"/>
<evidence type="ECO:0000256" key="12">
    <source>
        <dbReference type="ARBA" id="ARBA00023180"/>
    </source>
</evidence>
<feature type="compositionally biased region" description="Polar residues" evidence="19">
    <location>
        <begin position="410"/>
        <end position="424"/>
    </location>
</feature>
<evidence type="ECO:0000256" key="18">
    <source>
        <dbReference type="PIRSR" id="PIRSR037299-2"/>
    </source>
</evidence>
<keyword evidence="12" id="KW-0325">Glycoprotein</keyword>
<reference evidence="23 24" key="2">
    <citation type="submission" date="2021-10" db="EMBL/GenBank/DDBJ databases">
        <authorList>
            <person name="Piombo E."/>
        </authorList>
    </citation>
    <scope>NUCLEOTIDE SEQUENCE [LARGE SCALE GENOMIC DNA]</scope>
</reference>
<evidence type="ECO:0000256" key="8">
    <source>
        <dbReference type="ARBA" id="ARBA00022729"/>
    </source>
</evidence>
<feature type="compositionally biased region" description="Low complexity" evidence="19">
    <location>
        <begin position="425"/>
        <end position="439"/>
    </location>
</feature>
<feature type="signal peptide" evidence="21">
    <location>
        <begin position="1"/>
        <end position="26"/>
    </location>
</feature>
<feature type="domain" description="GH16" evidence="22">
    <location>
        <begin position="17"/>
        <end position="261"/>
    </location>
</feature>
<keyword evidence="11 18" id="KW-1015">Disulfide bond</keyword>
<dbReference type="GO" id="GO:0009277">
    <property type="term" value="C:fungal-type cell wall"/>
    <property type="evidence" value="ECO:0007669"/>
    <property type="project" value="TreeGrafter"/>
</dbReference>
<dbReference type="PANTHER" id="PTHR10963">
    <property type="entry name" value="GLYCOSYL HYDROLASE-RELATED"/>
    <property type="match status" value="1"/>
</dbReference>
<protein>
    <recommendedName>
        <fullName evidence="4">chitinase</fullName>
        <ecNumber evidence="4">3.2.1.14</ecNumber>
    </recommendedName>
</protein>
<comment type="caution">
    <text evidence="23">The sequence shown here is derived from an EMBL/GenBank/DDBJ whole genome shotgun (WGS) entry which is preliminary data.</text>
</comment>
<feature type="compositionally biased region" description="Low complexity" evidence="19">
    <location>
        <begin position="375"/>
        <end position="409"/>
    </location>
</feature>
<gene>
    <name evidence="23" type="ORF">CBYS24578_00015996</name>
</gene>
<sequence length="494" mass="50752">SNRANTAIMIAKALLASIALAASVSAQTFTDCNPLEKDCPAAAAVGTQSIDCDLTQGACAGFNVLEGTTLTYDSKGALFSIENDKQAPTIASSRYIFFGRLEVVAQAAPGRGLVTSIVLQSADLDEIDWEWLGYDEVNVQTNYFGKGDTTVYDRGAFHKVSAPLTTFHTYTIEWTASKLDWIIDGQVVRTLNYADAASGTRYPQTPMQVKLGTWVAGLPGNSQGTIDWAGGLTDFSQAPFNAWYKSIKVVDYAGGSAAPTESIREYQYGDRTGSWESIVIVKGEPIPLSSAITTPGASTPVSTNTPASSYTHTGPFNSSFIAHPTPTDGDFTTSTVYGTTVYVTSCAPTVTNCPAGGSTKVTETIAISTTVCPIGTGSSSHVSSPPSATSGNSPQQPSSSGISVTSGNSPQQPSATTGPASPSHTSANSPNKPSSSTPSGLITATSASPVPSHPHGNSTASITSPSAVPTAGAAQFVGSLSLAAGIAAAVVLFV</sequence>
<comment type="similarity">
    <text evidence="16">Belongs to the glycosyl hydrolase 16 family. CRH1 subfamily.</text>
</comment>
<evidence type="ECO:0000256" key="1">
    <source>
        <dbReference type="ARBA" id="ARBA00000822"/>
    </source>
</evidence>
<dbReference type="CDD" id="cd02183">
    <property type="entry name" value="GH16_fungal_CRH1_transglycosylase"/>
    <property type="match status" value="1"/>
</dbReference>
<feature type="non-terminal residue" evidence="23">
    <location>
        <position position="1"/>
    </location>
</feature>
<evidence type="ECO:0000256" key="15">
    <source>
        <dbReference type="ARBA" id="ARBA00023316"/>
    </source>
</evidence>
<dbReference type="Gene3D" id="2.60.120.200">
    <property type="match status" value="1"/>
</dbReference>
<keyword evidence="15" id="KW-0961">Cell wall biogenesis/degradation</keyword>
<keyword evidence="20" id="KW-0812">Transmembrane</keyword>
<feature type="disulfide bond" evidence="18">
    <location>
        <begin position="32"/>
        <end position="39"/>
    </location>
</feature>
<evidence type="ECO:0000259" key="22">
    <source>
        <dbReference type="PROSITE" id="PS51762"/>
    </source>
</evidence>
<evidence type="ECO:0000256" key="11">
    <source>
        <dbReference type="ARBA" id="ARBA00023157"/>
    </source>
</evidence>
<dbReference type="InterPro" id="IPR013320">
    <property type="entry name" value="ConA-like_dom_sf"/>
</dbReference>
<dbReference type="GO" id="GO:0031505">
    <property type="term" value="P:fungal-type cell wall organization"/>
    <property type="evidence" value="ECO:0007669"/>
    <property type="project" value="TreeGrafter"/>
</dbReference>
<dbReference type="EC" id="3.2.1.14" evidence="4"/>
<evidence type="ECO:0000256" key="4">
    <source>
        <dbReference type="ARBA" id="ARBA00012729"/>
    </source>
</evidence>
<feature type="region of interest" description="Disordered" evidence="19">
    <location>
        <begin position="375"/>
        <end position="466"/>
    </location>
</feature>
<feature type="compositionally biased region" description="Polar residues" evidence="19">
    <location>
        <begin position="440"/>
        <end position="466"/>
    </location>
</feature>
<dbReference type="PIRSF" id="PIRSF037299">
    <property type="entry name" value="Glycosidase_CRH1_prd"/>
    <property type="match status" value="1"/>
</dbReference>
<evidence type="ECO:0000256" key="6">
    <source>
        <dbReference type="ARBA" id="ARBA00022676"/>
    </source>
</evidence>
<evidence type="ECO:0000256" key="7">
    <source>
        <dbReference type="ARBA" id="ARBA00022679"/>
    </source>
</evidence>
<dbReference type="Proteomes" id="UP000754883">
    <property type="component" value="Unassembled WGS sequence"/>
</dbReference>
<dbReference type="GO" id="GO:0008843">
    <property type="term" value="F:endochitinase activity"/>
    <property type="evidence" value="ECO:0007669"/>
    <property type="project" value="UniProtKB-EC"/>
</dbReference>
<dbReference type="GO" id="GO:0098552">
    <property type="term" value="C:side of membrane"/>
    <property type="evidence" value="ECO:0007669"/>
    <property type="project" value="UniProtKB-KW"/>
</dbReference>
<name>A0A9N9Y6K6_9HYPO</name>
<keyword evidence="8 21" id="KW-0732">Signal</keyword>
<evidence type="ECO:0000256" key="19">
    <source>
        <dbReference type="SAM" id="MobiDB-lite"/>
    </source>
</evidence>
<feature type="transmembrane region" description="Helical" evidence="20">
    <location>
        <begin position="473"/>
        <end position="493"/>
    </location>
</feature>
<keyword evidence="7" id="KW-0808">Transferase</keyword>
<feature type="chain" id="PRO_5040128653" description="chitinase" evidence="21">
    <location>
        <begin position="27"/>
        <end position="494"/>
    </location>
</feature>
<dbReference type="InterPro" id="IPR017168">
    <property type="entry name" value="CHR-like"/>
</dbReference>
<evidence type="ECO:0000256" key="9">
    <source>
        <dbReference type="ARBA" id="ARBA00022801"/>
    </source>
</evidence>
<dbReference type="OrthoDB" id="4781at2759"/>
<evidence type="ECO:0000256" key="20">
    <source>
        <dbReference type="SAM" id="Phobius"/>
    </source>
</evidence>
<accession>A0A9N9Y6K6</accession>
<keyword evidence="24" id="KW-1185">Reference proteome</keyword>
<dbReference type="Pfam" id="PF00722">
    <property type="entry name" value="Glyco_hydro_16"/>
    <property type="match status" value="1"/>
</dbReference>
<keyword evidence="13" id="KW-0449">Lipoprotein</keyword>
<evidence type="ECO:0000256" key="10">
    <source>
        <dbReference type="ARBA" id="ARBA00023136"/>
    </source>
</evidence>
<keyword evidence="6" id="KW-0328">Glycosyltransferase</keyword>
<dbReference type="EMBL" id="CABFNO020001541">
    <property type="protein sequence ID" value="CAG9996951.1"/>
    <property type="molecule type" value="Genomic_DNA"/>
</dbReference>
<evidence type="ECO:0000256" key="17">
    <source>
        <dbReference type="PIRSR" id="PIRSR037299-1"/>
    </source>
</evidence>
<keyword evidence="14" id="KW-0326">Glycosidase</keyword>
<evidence type="ECO:0000256" key="2">
    <source>
        <dbReference type="ARBA" id="ARBA00004196"/>
    </source>
</evidence>
<keyword evidence="5" id="KW-0336">GPI-anchor</keyword>
<evidence type="ECO:0000256" key="14">
    <source>
        <dbReference type="ARBA" id="ARBA00023295"/>
    </source>
</evidence>
<dbReference type="InterPro" id="IPR000757">
    <property type="entry name" value="Beta-glucanase-like"/>
</dbReference>
<comment type="subcellular location">
    <subcellularLocation>
        <location evidence="2">Cell envelope</location>
    </subcellularLocation>
    <subcellularLocation>
        <location evidence="3">Membrane</location>
        <topology evidence="3">Lipid-anchor</topology>
        <topology evidence="3">GPI-anchor</topology>
    </subcellularLocation>
</comment>
<evidence type="ECO:0000256" key="16">
    <source>
        <dbReference type="ARBA" id="ARBA00038074"/>
    </source>
</evidence>
<dbReference type="PROSITE" id="PS51762">
    <property type="entry name" value="GH16_2"/>
    <property type="match status" value="1"/>
</dbReference>
<dbReference type="AlphaFoldDB" id="A0A9N9Y6K6"/>
<reference evidence="24" key="1">
    <citation type="submission" date="2019-06" db="EMBL/GenBank/DDBJ databases">
        <authorList>
            <person name="Broberg M."/>
        </authorList>
    </citation>
    <scope>NUCLEOTIDE SEQUENCE [LARGE SCALE GENOMIC DNA]</scope>
</reference>
<organism evidence="23 24">
    <name type="scientific">Clonostachys byssicola</name>
    <dbReference type="NCBI Taxonomy" id="160290"/>
    <lineage>
        <taxon>Eukaryota</taxon>
        <taxon>Fungi</taxon>
        <taxon>Dikarya</taxon>
        <taxon>Ascomycota</taxon>
        <taxon>Pezizomycotina</taxon>
        <taxon>Sordariomycetes</taxon>
        <taxon>Hypocreomycetidae</taxon>
        <taxon>Hypocreales</taxon>
        <taxon>Bionectriaceae</taxon>
        <taxon>Clonostachys</taxon>
    </lineage>
</organism>
<dbReference type="SUPFAM" id="SSF49899">
    <property type="entry name" value="Concanavalin A-like lectins/glucanases"/>
    <property type="match status" value="1"/>
</dbReference>
<evidence type="ECO:0000256" key="5">
    <source>
        <dbReference type="ARBA" id="ARBA00022622"/>
    </source>
</evidence>
<dbReference type="GO" id="GO:0005975">
    <property type="term" value="P:carbohydrate metabolic process"/>
    <property type="evidence" value="ECO:0007669"/>
    <property type="project" value="InterPro"/>
</dbReference>
<keyword evidence="9" id="KW-0378">Hydrolase</keyword>
<evidence type="ECO:0000256" key="21">
    <source>
        <dbReference type="SAM" id="SignalP"/>
    </source>
</evidence>
<dbReference type="PANTHER" id="PTHR10963:SF68">
    <property type="entry name" value="GLYCOSIDASE CRH1-RELATED"/>
    <property type="match status" value="1"/>
</dbReference>
<keyword evidence="20" id="KW-1133">Transmembrane helix</keyword>
<feature type="active site" description="Proton donor" evidence="17">
    <location>
        <position position="130"/>
    </location>
</feature>
<keyword evidence="10 20" id="KW-0472">Membrane</keyword>
<dbReference type="InterPro" id="IPR050546">
    <property type="entry name" value="Glycosyl_Hydrlase_16"/>
</dbReference>
<dbReference type="GO" id="GO:0016757">
    <property type="term" value="F:glycosyltransferase activity"/>
    <property type="evidence" value="ECO:0007669"/>
    <property type="project" value="UniProtKB-KW"/>
</dbReference>
<comment type="catalytic activity">
    <reaction evidence="1">
        <text>Random endo-hydrolysis of N-acetyl-beta-D-glucosaminide (1-&gt;4)-beta-linkages in chitin and chitodextrins.</text>
        <dbReference type="EC" id="3.2.1.14"/>
    </reaction>
</comment>
<evidence type="ECO:0000313" key="24">
    <source>
        <dbReference type="Proteomes" id="UP000754883"/>
    </source>
</evidence>
<evidence type="ECO:0000256" key="3">
    <source>
        <dbReference type="ARBA" id="ARBA00004589"/>
    </source>
</evidence>